<reference evidence="1" key="1">
    <citation type="submission" date="2020-08" db="EMBL/GenBank/DDBJ databases">
        <title>Multicomponent nature underlies the extraordinary mechanical properties of spider dragline silk.</title>
        <authorList>
            <person name="Kono N."/>
            <person name="Nakamura H."/>
            <person name="Mori M."/>
            <person name="Yoshida Y."/>
            <person name="Ohtoshi R."/>
            <person name="Malay A.D."/>
            <person name="Moran D.A.P."/>
            <person name="Tomita M."/>
            <person name="Numata K."/>
            <person name="Arakawa K."/>
        </authorList>
    </citation>
    <scope>NUCLEOTIDE SEQUENCE</scope>
</reference>
<accession>A0A8X6UA69</accession>
<organism evidence="1 2">
    <name type="scientific">Nephila pilipes</name>
    <name type="common">Giant wood spider</name>
    <name type="synonym">Nephila maculata</name>
    <dbReference type="NCBI Taxonomy" id="299642"/>
    <lineage>
        <taxon>Eukaryota</taxon>
        <taxon>Metazoa</taxon>
        <taxon>Ecdysozoa</taxon>
        <taxon>Arthropoda</taxon>
        <taxon>Chelicerata</taxon>
        <taxon>Arachnida</taxon>
        <taxon>Araneae</taxon>
        <taxon>Araneomorphae</taxon>
        <taxon>Entelegynae</taxon>
        <taxon>Araneoidea</taxon>
        <taxon>Nephilidae</taxon>
        <taxon>Nephila</taxon>
    </lineage>
</organism>
<name>A0A8X6UA69_NEPPI</name>
<proteinExistence type="predicted"/>
<keyword evidence="2" id="KW-1185">Reference proteome</keyword>
<dbReference type="EMBL" id="BMAW01077946">
    <property type="protein sequence ID" value="GFU08857.1"/>
    <property type="molecule type" value="Genomic_DNA"/>
</dbReference>
<dbReference type="AlphaFoldDB" id="A0A8X6UA69"/>
<sequence>MVACPRSHHNLIYGIARVHIGGVGMVRGDLEGKVRAVKYEDTLSNGNEVPIHLSLRKHSPYKNQQRIQNLSGILSTLI</sequence>
<comment type="caution">
    <text evidence="1">The sequence shown here is derived from an EMBL/GenBank/DDBJ whole genome shotgun (WGS) entry which is preliminary data.</text>
</comment>
<protein>
    <submittedName>
        <fullName evidence="1">Uncharacterized protein</fullName>
    </submittedName>
</protein>
<dbReference type="Proteomes" id="UP000887013">
    <property type="component" value="Unassembled WGS sequence"/>
</dbReference>
<gene>
    <name evidence="1" type="ORF">NPIL_383841</name>
</gene>
<evidence type="ECO:0000313" key="2">
    <source>
        <dbReference type="Proteomes" id="UP000887013"/>
    </source>
</evidence>
<evidence type="ECO:0000313" key="1">
    <source>
        <dbReference type="EMBL" id="GFU08857.1"/>
    </source>
</evidence>